<dbReference type="Proteomes" id="UP000823862">
    <property type="component" value="Unassembled WGS sequence"/>
</dbReference>
<protein>
    <submittedName>
        <fullName evidence="1">Nucleotidyltransferase family protein</fullName>
    </submittedName>
</protein>
<gene>
    <name evidence="1" type="ORF">H9950_12910</name>
</gene>
<dbReference type="AlphaFoldDB" id="A0A9D2HYW1"/>
<evidence type="ECO:0000313" key="2">
    <source>
        <dbReference type="Proteomes" id="UP000823862"/>
    </source>
</evidence>
<name>A0A9D2HYW1_9BACE</name>
<proteinExistence type="predicted"/>
<accession>A0A9D2HYW1</accession>
<comment type="caution">
    <text evidence="1">The sequence shown here is derived from an EMBL/GenBank/DDBJ whole genome shotgun (WGS) entry which is preliminary data.</text>
</comment>
<evidence type="ECO:0000313" key="1">
    <source>
        <dbReference type="EMBL" id="HJA87066.1"/>
    </source>
</evidence>
<organism evidence="1 2">
    <name type="scientific">Candidatus Bacteroides avicola</name>
    <dbReference type="NCBI Taxonomy" id="2838468"/>
    <lineage>
        <taxon>Bacteria</taxon>
        <taxon>Pseudomonadati</taxon>
        <taxon>Bacteroidota</taxon>
        <taxon>Bacteroidia</taxon>
        <taxon>Bacteroidales</taxon>
        <taxon>Bacteroidaceae</taxon>
        <taxon>Bacteroides</taxon>
    </lineage>
</organism>
<sequence>MDEKYRHFFYFLRLGLWGEVDGPCPEGLSEDEWEELFRLSREQAVSGVWVDGVAQTVCRPSERLWTQFVRQAAHIGQMNLLLQDTEKRWLNLLKEQGIEAEVFKGSSVGRWYRKPLMRSYGDIDLVVWKGWEKLADCLHANGYHDWRAGESLLDGRVTVEWHPCREKVYNPWVDSRLQRMLATDRRGLELYVACLILHLRRHVLSYGIGLKQVCDVAVMIRRAPMDRSRLAAVLRDLHVETFSSILFGLIERWMGSGFCFPLPPRRGKTVDLLERVVFGEGYHLKREREALSARRRMPERVLGNACFWIRRAVHLCRLVPGESFFFIYAKCRERIGRL</sequence>
<dbReference type="Pfam" id="PF14907">
    <property type="entry name" value="NTP_transf_5"/>
    <property type="match status" value="1"/>
</dbReference>
<reference evidence="1" key="1">
    <citation type="journal article" date="2021" name="PeerJ">
        <title>Extensive microbial diversity within the chicken gut microbiome revealed by metagenomics and culture.</title>
        <authorList>
            <person name="Gilroy R."/>
            <person name="Ravi A."/>
            <person name="Getino M."/>
            <person name="Pursley I."/>
            <person name="Horton D.L."/>
            <person name="Alikhan N.F."/>
            <person name="Baker D."/>
            <person name="Gharbi K."/>
            <person name="Hall N."/>
            <person name="Watson M."/>
            <person name="Adriaenssens E.M."/>
            <person name="Foster-Nyarko E."/>
            <person name="Jarju S."/>
            <person name="Secka A."/>
            <person name="Antonio M."/>
            <person name="Oren A."/>
            <person name="Chaudhuri R.R."/>
            <person name="La Ragione R."/>
            <person name="Hildebrand F."/>
            <person name="Pallen M.J."/>
        </authorList>
    </citation>
    <scope>NUCLEOTIDE SEQUENCE</scope>
    <source>
        <strain evidence="1">ChiHjej12B11-9795</strain>
    </source>
</reference>
<dbReference type="InterPro" id="IPR039498">
    <property type="entry name" value="NTP_transf_5"/>
</dbReference>
<dbReference type="EMBL" id="DWZI01000066">
    <property type="protein sequence ID" value="HJA87066.1"/>
    <property type="molecule type" value="Genomic_DNA"/>
</dbReference>
<reference evidence="1" key="2">
    <citation type="submission" date="2021-04" db="EMBL/GenBank/DDBJ databases">
        <authorList>
            <person name="Gilroy R."/>
        </authorList>
    </citation>
    <scope>NUCLEOTIDE SEQUENCE</scope>
    <source>
        <strain evidence="1">ChiHjej12B11-9795</strain>
    </source>
</reference>